<dbReference type="GO" id="GO:0005509">
    <property type="term" value="F:calcium ion binding"/>
    <property type="evidence" value="ECO:0007669"/>
    <property type="project" value="TreeGrafter"/>
</dbReference>
<keyword evidence="3" id="KW-1185">Reference proteome</keyword>
<keyword evidence="1" id="KW-0677">Repeat</keyword>
<dbReference type="GO" id="GO:0098793">
    <property type="term" value="C:presynapse"/>
    <property type="evidence" value="ECO:0007669"/>
    <property type="project" value="GOC"/>
</dbReference>
<sequence>MHGFLQIPGPKKRHGSMNHCQYAKAGSRSLSLADRRGLISPMRTDGRGLISPLPSGQRHSMKKLQEMNMVMHVMDYDRFSSDDPIGEILLPMKNVKFDRSPIYWKHIQRPSVSKDQVGEIMISVVYLQSSNQITVSIIKARDLPKRDKIGSSDPYVKVWLVQKGNKLEKRKTTVKTQTLAPVFNESFAFTVPAKEKLEKEVNLVVTVMDYDMITSNDEIGHTIVGAHGGKTGISQWKEALEHPETPVAMWHKLSPKW</sequence>
<proteinExistence type="predicted"/>
<dbReference type="Gene3D" id="2.60.40.150">
    <property type="entry name" value="C2 domain"/>
    <property type="match status" value="2"/>
</dbReference>
<evidence type="ECO:0000256" key="1">
    <source>
        <dbReference type="ARBA" id="ARBA00022737"/>
    </source>
</evidence>
<dbReference type="Proteomes" id="UP000887540">
    <property type="component" value="Unplaced"/>
</dbReference>
<dbReference type="AlphaFoldDB" id="A0A914DK57"/>
<dbReference type="GO" id="GO:0070382">
    <property type="term" value="C:exocytic vesicle"/>
    <property type="evidence" value="ECO:0007669"/>
    <property type="project" value="TreeGrafter"/>
</dbReference>
<protein>
    <submittedName>
        <fullName evidence="4 5">C2 domain-containing protein</fullName>
    </submittedName>
</protein>
<evidence type="ECO:0000313" key="3">
    <source>
        <dbReference type="Proteomes" id="UP000887540"/>
    </source>
</evidence>
<dbReference type="GO" id="GO:0048791">
    <property type="term" value="P:calcium ion-regulated exocytosis of neurotransmitter"/>
    <property type="evidence" value="ECO:0007669"/>
    <property type="project" value="TreeGrafter"/>
</dbReference>
<dbReference type="InterPro" id="IPR035892">
    <property type="entry name" value="C2_domain_sf"/>
</dbReference>
<dbReference type="SUPFAM" id="SSF49562">
    <property type="entry name" value="C2 domain (Calcium/lipid-binding domain, CaLB)"/>
    <property type="match status" value="2"/>
</dbReference>
<dbReference type="PANTHER" id="PTHR10024">
    <property type="entry name" value="SYNAPTOTAGMIN"/>
    <property type="match status" value="1"/>
</dbReference>
<dbReference type="InterPro" id="IPR000008">
    <property type="entry name" value="C2_dom"/>
</dbReference>
<dbReference type="SMART" id="SM00239">
    <property type="entry name" value="C2"/>
    <property type="match status" value="1"/>
</dbReference>
<dbReference type="PANTHER" id="PTHR10024:SF344">
    <property type="entry name" value="SYNAPTOTAGMIN-7"/>
    <property type="match status" value="1"/>
</dbReference>
<accession>A0A914DK57</accession>
<reference evidence="4 5" key="1">
    <citation type="submission" date="2022-11" db="UniProtKB">
        <authorList>
            <consortium name="WormBaseParasite"/>
        </authorList>
    </citation>
    <scope>IDENTIFICATION</scope>
</reference>
<dbReference type="GO" id="GO:0006906">
    <property type="term" value="P:vesicle fusion"/>
    <property type="evidence" value="ECO:0007669"/>
    <property type="project" value="TreeGrafter"/>
</dbReference>
<dbReference type="FunFam" id="2.60.40.150:FF:000329">
    <property type="entry name" value="SyNapTotagmin"/>
    <property type="match status" value="1"/>
</dbReference>
<name>A0A914DK57_9BILA</name>
<dbReference type="GO" id="GO:0005886">
    <property type="term" value="C:plasma membrane"/>
    <property type="evidence" value="ECO:0007669"/>
    <property type="project" value="TreeGrafter"/>
</dbReference>
<evidence type="ECO:0000259" key="2">
    <source>
        <dbReference type="PROSITE" id="PS50004"/>
    </source>
</evidence>
<evidence type="ECO:0000313" key="5">
    <source>
        <dbReference type="WBParaSite" id="ACRNAN_scaffold2933.g24849.t2"/>
    </source>
</evidence>
<dbReference type="GO" id="GO:0005544">
    <property type="term" value="F:calcium-dependent phospholipid binding"/>
    <property type="evidence" value="ECO:0007669"/>
    <property type="project" value="TreeGrafter"/>
</dbReference>
<dbReference type="PROSITE" id="PS50004">
    <property type="entry name" value="C2"/>
    <property type="match status" value="1"/>
</dbReference>
<dbReference type="Pfam" id="PF00168">
    <property type="entry name" value="C2"/>
    <property type="match status" value="2"/>
</dbReference>
<dbReference type="GO" id="GO:0000149">
    <property type="term" value="F:SNARE binding"/>
    <property type="evidence" value="ECO:0007669"/>
    <property type="project" value="TreeGrafter"/>
</dbReference>
<dbReference type="GO" id="GO:0001786">
    <property type="term" value="F:phosphatidylserine binding"/>
    <property type="evidence" value="ECO:0007669"/>
    <property type="project" value="TreeGrafter"/>
</dbReference>
<dbReference type="WBParaSite" id="ACRNAN_scaffold2933.g24849.t2">
    <property type="protein sequence ID" value="ACRNAN_scaffold2933.g24849.t2"/>
    <property type="gene ID" value="ACRNAN_scaffold2933.g24849"/>
</dbReference>
<dbReference type="InterPro" id="IPR001565">
    <property type="entry name" value="Synaptotagmin"/>
</dbReference>
<dbReference type="GO" id="GO:0030276">
    <property type="term" value="F:clathrin binding"/>
    <property type="evidence" value="ECO:0007669"/>
    <property type="project" value="TreeGrafter"/>
</dbReference>
<dbReference type="PRINTS" id="PR00399">
    <property type="entry name" value="SYNAPTOTAGMN"/>
</dbReference>
<dbReference type="CDD" id="cd00276">
    <property type="entry name" value="C2B_Synaptotagmin"/>
    <property type="match status" value="1"/>
</dbReference>
<dbReference type="GO" id="GO:0030424">
    <property type="term" value="C:axon"/>
    <property type="evidence" value="ECO:0007669"/>
    <property type="project" value="TreeGrafter"/>
</dbReference>
<evidence type="ECO:0000313" key="4">
    <source>
        <dbReference type="WBParaSite" id="ACRNAN_scaffold1259.g13647.t1"/>
    </source>
</evidence>
<feature type="domain" description="C2" evidence="2">
    <location>
        <begin position="116"/>
        <end position="251"/>
    </location>
</feature>
<dbReference type="WBParaSite" id="ACRNAN_scaffold1259.g13647.t1">
    <property type="protein sequence ID" value="ACRNAN_scaffold1259.g13647.t1"/>
    <property type="gene ID" value="ACRNAN_scaffold1259.g13647"/>
</dbReference>
<organism evidence="3 5">
    <name type="scientific">Acrobeloides nanus</name>
    <dbReference type="NCBI Taxonomy" id="290746"/>
    <lineage>
        <taxon>Eukaryota</taxon>
        <taxon>Metazoa</taxon>
        <taxon>Ecdysozoa</taxon>
        <taxon>Nematoda</taxon>
        <taxon>Chromadorea</taxon>
        <taxon>Rhabditida</taxon>
        <taxon>Tylenchina</taxon>
        <taxon>Cephalobomorpha</taxon>
        <taxon>Cephaloboidea</taxon>
        <taxon>Cephalobidae</taxon>
        <taxon>Acrobeloides</taxon>
    </lineage>
</organism>